<dbReference type="EMBL" id="FNBP01000005">
    <property type="protein sequence ID" value="SDG19422.1"/>
    <property type="molecule type" value="Genomic_DNA"/>
</dbReference>
<evidence type="ECO:0000313" key="2">
    <source>
        <dbReference type="Proteomes" id="UP000199399"/>
    </source>
</evidence>
<name>A0A1G7S922_9RHOB</name>
<sequence>MAHTETYTLEYPFTHKGEEVTELTIRRPKMRDLKKFEAIKDKMKKSFTMLSDLAEIGPDTVEELDPVDFNAASVMIAGFLGVSEEEIQKISGQFPSS</sequence>
<organism evidence="1 2">
    <name type="scientific">Sulfitobacter delicatus</name>
    <dbReference type="NCBI Taxonomy" id="218672"/>
    <lineage>
        <taxon>Bacteria</taxon>
        <taxon>Pseudomonadati</taxon>
        <taxon>Pseudomonadota</taxon>
        <taxon>Alphaproteobacteria</taxon>
        <taxon>Rhodobacterales</taxon>
        <taxon>Roseobacteraceae</taxon>
        <taxon>Sulfitobacter</taxon>
    </lineage>
</organism>
<keyword evidence="2" id="KW-1185">Reference proteome</keyword>
<evidence type="ECO:0000313" key="1">
    <source>
        <dbReference type="EMBL" id="SDG19422.1"/>
    </source>
</evidence>
<dbReference type="Pfam" id="PF10109">
    <property type="entry name" value="Phage_TAC_7"/>
    <property type="match status" value="1"/>
</dbReference>
<accession>A0A1G7S922</accession>
<reference evidence="2" key="1">
    <citation type="submission" date="2016-10" db="EMBL/GenBank/DDBJ databases">
        <authorList>
            <person name="Varghese N."/>
            <person name="Submissions S."/>
        </authorList>
    </citation>
    <scope>NUCLEOTIDE SEQUENCE [LARGE SCALE GENOMIC DNA]</scope>
    <source>
        <strain evidence="2">DSM 16477</strain>
    </source>
</reference>
<dbReference type="STRING" id="218672.SAMN04489759_105123"/>
<dbReference type="AlphaFoldDB" id="A0A1G7S922"/>
<gene>
    <name evidence="1" type="ORF">SAMN04489759_105123</name>
</gene>
<proteinExistence type="predicted"/>
<dbReference type="OrthoDB" id="8304198at2"/>
<protein>
    <submittedName>
        <fullName evidence="1">Phage tail assembly chaperone protein, E, or 41 or 14</fullName>
    </submittedName>
</protein>
<dbReference type="InterPro" id="IPR019289">
    <property type="entry name" value="Phage_tail_E/E"/>
</dbReference>
<dbReference type="Proteomes" id="UP000199399">
    <property type="component" value="Unassembled WGS sequence"/>
</dbReference>
<dbReference type="RefSeq" id="WP_093742175.1">
    <property type="nucleotide sequence ID" value="NZ_FNBP01000005.1"/>
</dbReference>